<proteinExistence type="predicted"/>
<dbReference type="EMBL" id="AMCI01006243">
    <property type="protein sequence ID" value="EJW94658.1"/>
    <property type="molecule type" value="Genomic_DNA"/>
</dbReference>
<protein>
    <submittedName>
        <fullName evidence="1">Uncharacterized protein</fullName>
    </submittedName>
</protein>
<name>J9FJR8_9ZZZZ</name>
<evidence type="ECO:0000313" key="1">
    <source>
        <dbReference type="EMBL" id="EJW94658.1"/>
    </source>
</evidence>
<comment type="caution">
    <text evidence="1">The sequence shown here is derived from an EMBL/GenBank/DDBJ whole genome shotgun (WGS) entry which is preliminary data.</text>
</comment>
<organism evidence="1">
    <name type="scientific">gut metagenome</name>
    <dbReference type="NCBI Taxonomy" id="749906"/>
    <lineage>
        <taxon>unclassified sequences</taxon>
        <taxon>metagenomes</taxon>
        <taxon>organismal metagenomes</taxon>
    </lineage>
</organism>
<sequence length="49" mass="5574">MISLCVQPISRQVSGRRLSSLMIIFGICGAEKTLLYSTRVRWRHLSVPL</sequence>
<dbReference type="AlphaFoldDB" id="J9FJR8"/>
<reference evidence="1" key="1">
    <citation type="journal article" date="2012" name="PLoS ONE">
        <title>Gene sets for utilization of primary and secondary nutrition supplies in the distal gut of endangered iberian lynx.</title>
        <authorList>
            <person name="Alcaide M."/>
            <person name="Messina E."/>
            <person name="Richter M."/>
            <person name="Bargiela R."/>
            <person name="Peplies J."/>
            <person name="Huws S.A."/>
            <person name="Newbold C.J."/>
            <person name="Golyshin P.N."/>
            <person name="Simon M.A."/>
            <person name="Lopez G."/>
            <person name="Yakimov M.M."/>
            <person name="Ferrer M."/>
        </authorList>
    </citation>
    <scope>NUCLEOTIDE SEQUENCE</scope>
</reference>
<gene>
    <name evidence="1" type="ORF">EVA_17234</name>
</gene>
<accession>J9FJR8</accession>